<dbReference type="Pfam" id="PF12796">
    <property type="entry name" value="Ank_2"/>
    <property type="match status" value="1"/>
</dbReference>
<keyword evidence="1" id="KW-0677">Repeat</keyword>
<dbReference type="EMBL" id="CP015017">
    <property type="protein sequence ID" value="APC01142.1"/>
    <property type="molecule type" value="Genomic_DNA"/>
</dbReference>
<dbReference type="PANTHER" id="PTHR24171">
    <property type="entry name" value="ANKYRIN REPEAT DOMAIN-CONTAINING PROTEIN 39-RELATED"/>
    <property type="match status" value="1"/>
</dbReference>
<gene>
    <name evidence="5" type="ORF">AOC25_05705</name>
</gene>
<dbReference type="PROSITE" id="PS50297">
    <property type="entry name" value="ANK_REP_REGION"/>
    <property type="match status" value="3"/>
</dbReference>
<dbReference type="Proteomes" id="UP000182060">
    <property type="component" value="Chromosome"/>
</dbReference>
<dbReference type="InterPro" id="IPR002110">
    <property type="entry name" value="Ankyrin_rpt"/>
</dbReference>
<feature type="signal peptide" evidence="4">
    <location>
        <begin position="1"/>
        <end position="24"/>
    </location>
</feature>
<dbReference type="SUPFAM" id="SSF48403">
    <property type="entry name" value="Ankyrin repeat"/>
    <property type="match status" value="1"/>
</dbReference>
<dbReference type="PANTHER" id="PTHR24171:SF8">
    <property type="entry name" value="BRCA1-ASSOCIATED RING DOMAIN PROTEIN 1"/>
    <property type="match status" value="1"/>
</dbReference>
<reference evidence="5" key="1">
    <citation type="journal article" date="2017" name="Appl. Environ. Microbiol.">
        <title>Microdiversification of a pelagic Polynucleobacter species is mainly driven by acquisition of genomic islands from a partially interspecific gene pool.</title>
        <authorList>
            <person name="Hoetzinger M."/>
            <person name="Hahn M.W."/>
            <person name="Jezberova J."/>
            <person name="Schmidt J."/>
            <person name="Koll U."/>
        </authorList>
    </citation>
    <scope>NUCLEOTIDE SEQUENCE</scope>
    <source>
        <strain evidence="5">MWH-RechtKol4</strain>
    </source>
</reference>
<sequence length="236" mass="25785">MRSHFWLNQSLFSLLMAIGLSCSAQTEGQINDFSKAAKFDDASTVKSLISKGVSPNTVDPKGNPMLILAIRDKSTKVTQLLLKDPNIDVDLSNAYGETPLMIAAIEGDLPVVKELVLQNHARVDHIGWTPLHYACTKGQLEVAQFLVANGAVVDSTSLNGTTPLMMAVQSGNEQLIRFLLDQGADISIRNGMGYSAIDIADIYEKPWISTGLKSRWQKVYKQPYPGPLRPIPTKSS</sequence>
<dbReference type="PRINTS" id="PR01415">
    <property type="entry name" value="ANKYRIN"/>
</dbReference>
<evidence type="ECO:0000313" key="6">
    <source>
        <dbReference type="Proteomes" id="UP000182060"/>
    </source>
</evidence>
<dbReference type="SMART" id="SM00248">
    <property type="entry name" value="ANK"/>
    <property type="match status" value="5"/>
</dbReference>
<dbReference type="PROSITE" id="PS51257">
    <property type="entry name" value="PROKAR_LIPOPROTEIN"/>
    <property type="match status" value="1"/>
</dbReference>
<keyword evidence="4" id="KW-0732">Signal</keyword>
<evidence type="ECO:0000256" key="2">
    <source>
        <dbReference type="ARBA" id="ARBA00023043"/>
    </source>
</evidence>
<proteinExistence type="predicted"/>
<dbReference type="GO" id="GO:0004842">
    <property type="term" value="F:ubiquitin-protein transferase activity"/>
    <property type="evidence" value="ECO:0007669"/>
    <property type="project" value="TreeGrafter"/>
</dbReference>
<protein>
    <recommendedName>
        <fullName evidence="7">Ankyrin</fullName>
    </recommendedName>
</protein>
<feature type="chain" id="PRO_5042251068" description="Ankyrin" evidence="4">
    <location>
        <begin position="25"/>
        <end position="236"/>
    </location>
</feature>
<feature type="repeat" description="ANK" evidence="3">
    <location>
        <begin position="159"/>
        <end position="191"/>
    </location>
</feature>
<dbReference type="InterPro" id="IPR036770">
    <property type="entry name" value="Ankyrin_rpt-contain_sf"/>
</dbReference>
<dbReference type="Gene3D" id="1.25.40.20">
    <property type="entry name" value="Ankyrin repeat-containing domain"/>
    <property type="match status" value="1"/>
</dbReference>
<dbReference type="RefSeq" id="WP_071539190.1">
    <property type="nucleotide sequence ID" value="NZ_CP015016.1"/>
</dbReference>
<accession>A0AAC9IXY4</accession>
<organism evidence="5 6">
    <name type="scientific">Polynucleobacter asymbioticus</name>
    <dbReference type="NCBI Taxonomy" id="576611"/>
    <lineage>
        <taxon>Bacteria</taxon>
        <taxon>Pseudomonadati</taxon>
        <taxon>Pseudomonadota</taxon>
        <taxon>Betaproteobacteria</taxon>
        <taxon>Burkholderiales</taxon>
        <taxon>Burkholderiaceae</taxon>
        <taxon>Polynucleobacter</taxon>
    </lineage>
</organism>
<feature type="repeat" description="ANK" evidence="3">
    <location>
        <begin position="95"/>
        <end position="116"/>
    </location>
</feature>
<dbReference type="PROSITE" id="PS50088">
    <property type="entry name" value="ANK_REPEAT"/>
    <property type="match status" value="3"/>
</dbReference>
<evidence type="ECO:0000256" key="4">
    <source>
        <dbReference type="SAM" id="SignalP"/>
    </source>
</evidence>
<keyword evidence="2 3" id="KW-0040">ANK repeat</keyword>
<feature type="repeat" description="ANK" evidence="3">
    <location>
        <begin position="126"/>
        <end position="158"/>
    </location>
</feature>
<evidence type="ECO:0000256" key="1">
    <source>
        <dbReference type="ARBA" id="ARBA00022737"/>
    </source>
</evidence>
<evidence type="ECO:0000256" key="3">
    <source>
        <dbReference type="PROSITE-ProRule" id="PRU00023"/>
    </source>
</evidence>
<dbReference type="AlphaFoldDB" id="A0AAC9IXY4"/>
<name>A0AAC9IXY4_9BURK</name>
<dbReference type="GO" id="GO:0085020">
    <property type="term" value="P:protein K6-linked ubiquitination"/>
    <property type="evidence" value="ECO:0007669"/>
    <property type="project" value="TreeGrafter"/>
</dbReference>
<evidence type="ECO:0000313" key="5">
    <source>
        <dbReference type="EMBL" id="APC01142.1"/>
    </source>
</evidence>
<evidence type="ECO:0008006" key="7">
    <source>
        <dbReference type="Google" id="ProtNLM"/>
    </source>
</evidence>